<dbReference type="RefSeq" id="WP_023842980.1">
    <property type="nucleotide sequence ID" value="NZ_BAABRG010000003.1"/>
</dbReference>
<keyword evidence="2 5" id="KW-0812">Transmembrane</keyword>
<name>A0A482SZF3_HALHI</name>
<dbReference type="GeneID" id="99240557"/>
<evidence type="ECO:0000313" key="6">
    <source>
        <dbReference type="EMBL" id="KAA9404762.1"/>
    </source>
</evidence>
<keyword evidence="3 5" id="KW-1133">Transmembrane helix</keyword>
<dbReference type="Pfam" id="PF01040">
    <property type="entry name" value="UbiA"/>
    <property type="match status" value="1"/>
</dbReference>
<gene>
    <name evidence="6" type="ORF">EGO51_15505</name>
    <name evidence="7" type="ORF">ELS20_17450</name>
</gene>
<feature type="transmembrane region" description="Helical" evidence="5">
    <location>
        <begin position="130"/>
        <end position="149"/>
    </location>
</feature>
<feature type="transmembrane region" description="Helical" evidence="5">
    <location>
        <begin position="290"/>
        <end position="311"/>
    </location>
</feature>
<dbReference type="AlphaFoldDB" id="A0A482SZF3"/>
<evidence type="ECO:0000256" key="3">
    <source>
        <dbReference type="ARBA" id="ARBA00022989"/>
    </source>
</evidence>
<keyword evidence="4 5" id="KW-0472">Membrane</keyword>
<keyword evidence="7" id="KW-0808">Transferase</keyword>
<dbReference type="CDD" id="cd13967">
    <property type="entry name" value="PT_UbiA_5"/>
    <property type="match status" value="1"/>
</dbReference>
<comment type="caution">
    <text evidence="7">The sequence shown here is derived from an EMBL/GenBank/DDBJ whole genome shotgun (WGS) entry which is preliminary data.</text>
</comment>
<reference evidence="6 9" key="1">
    <citation type="submission" date="2018-11" db="EMBL/GenBank/DDBJ databases">
        <title>Genomic analysis of Haloarcula hispanica CBA1121.</title>
        <authorList>
            <person name="Kim Y.B."/>
            <person name="Roh S.W."/>
        </authorList>
    </citation>
    <scope>NUCLEOTIDE SEQUENCE [LARGE SCALE GENOMIC DNA]</scope>
    <source>
        <strain evidence="6 9">CBA1121</strain>
    </source>
</reference>
<evidence type="ECO:0000256" key="1">
    <source>
        <dbReference type="ARBA" id="ARBA00004651"/>
    </source>
</evidence>
<evidence type="ECO:0000313" key="9">
    <source>
        <dbReference type="Proteomes" id="UP000326244"/>
    </source>
</evidence>
<evidence type="ECO:0000313" key="7">
    <source>
        <dbReference type="EMBL" id="RYJ07866.1"/>
    </source>
</evidence>
<evidence type="ECO:0000313" key="8">
    <source>
        <dbReference type="Proteomes" id="UP000293535"/>
    </source>
</evidence>
<dbReference type="Proteomes" id="UP000293535">
    <property type="component" value="Unassembled WGS sequence"/>
</dbReference>
<evidence type="ECO:0000256" key="2">
    <source>
        <dbReference type="ARBA" id="ARBA00022692"/>
    </source>
</evidence>
<feature type="transmembrane region" description="Helical" evidence="5">
    <location>
        <begin position="266"/>
        <end position="283"/>
    </location>
</feature>
<dbReference type="InterPro" id="IPR000537">
    <property type="entry name" value="UbiA_prenyltransferase"/>
</dbReference>
<feature type="transmembrane region" description="Helical" evidence="5">
    <location>
        <begin position="106"/>
        <end position="124"/>
    </location>
</feature>
<evidence type="ECO:0000256" key="5">
    <source>
        <dbReference type="SAM" id="Phobius"/>
    </source>
</evidence>
<dbReference type="EMBL" id="RQWK01000002">
    <property type="protein sequence ID" value="KAA9404762.1"/>
    <property type="molecule type" value="Genomic_DNA"/>
</dbReference>
<organism evidence="7 8">
    <name type="scientific">Haloarcula hispanica</name>
    <dbReference type="NCBI Taxonomy" id="51589"/>
    <lineage>
        <taxon>Archaea</taxon>
        <taxon>Methanobacteriati</taxon>
        <taxon>Methanobacteriota</taxon>
        <taxon>Stenosarchaea group</taxon>
        <taxon>Halobacteria</taxon>
        <taxon>Halobacteriales</taxon>
        <taxon>Haloarculaceae</taxon>
        <taxon>Haloarcula</taxon>
    </lineage>
</organism>
<feature type="transmembrane region" description="Helical" evidence="5">
    <location>
        <begin position="36"/>
        <end position="54"/>
    </location>
</feature>
<feature type="transmembrane region" description="Helical" evidence="5">
    <location>
        <begin position="238"/>
        <end position="260"/>
    </location>
</feature>
<sequence>MPTDAQNPGKQPDIESVRNRSLITKLATLTRPVRNIFLYSSVYLAVIAMAEAVLVSELLALPLTPAPIVAGLLTFAVYGNDRLADLETDAKTSPARTAFVRRYQNGFYVLAAIAYGLAVALSALGGPISFGLSLLPGMCWILYACDWIPTLPSGTQRLKEVFLLNSTLVAVVWALVIVCLPLTYVGAPASPAVGVVFLFFVLATFVNTEIPNVRDKEGDSEIGVRTLPVVVGVRWTKYILYGITGLTAVLLGVAFVANIINLREAVVLLVSLLFLNGVIFCLNRTENDSALAVAAECTRLPAFVVVVFPLLGQ</sequence>
<dbReference type="GO" id="GO:0005886">
    <property type="term" value="C:plasma membrane"/>
    <property type="evidence" value="ECO:0007669"/>
    <property type="project" value="UniProtKB-SubCell"/>
</dbReference>
<proteinExistence type="predicted"/>
<dbReference type="Gene3D" id="1.20.120.1780">
    <property type="entry name" value="UbiA prenyltransferase"/>
    <property type="match status" value="1"/>
</dbReference>
<feature type="transmembrane region" description="Helical" evidence="5">
    <location>
        <begin position="189"/>
        <end position="206"/>
    </location>
</feature>
<comment type="subcellular location">
    <subcellularLocation>
        <location evidence="1">Cell membrane</location>
        <topology evidence="1">Multi-pass membrane protein</topology>
    </subcellularLocation>
</comment>
<evidence type="ECO:0000256" key="4">
    <source>
        <dbReference type="ARBA" id="ARBA00023136"/>
    </source>
</evidence>
<dbReference type="GO" id="GO:0016765">
    <property type="term" value="F:transferase activity, transferring alkyl or aryl (other than methyl) groups"/>
    <property type="evidence" value="ECO:0007669"/>
    <property type="project" value="InterPro"/>
</dbReference>
<dbReference type="Proteomes" id="UP000326244">
    <property type="component" value="Unassembled WGS sequence"/>
</dbReference>
<accession>A0A482SZF3</accession>
<feature type="transmembrane region" description="Helical" evidence="5">
    <location>
        <begin position="60"/>
        <end position="78"/>
    </location>
</feature>
<feature type="transmembrane region" description="Helical" evidence="5">
    <location>
        <begin position="161"/>
        <end position="183"/>
    </location>
</feature>
<reference evidence="7 8" key="2">
    <citation type="submission" date="2018-12" db="EMBL/GenBank/DDBJ databases">
        <title>Draft genome sequence of Haloarcula hispinica strain 18.1, an halophilic archaeon isolated from Chott El Jerid of Southern Tunisia.</title>
        <authorList>
            <person name="Najjari A."/>
            <person name="Ben Dhia O."/>
            <person name="Ferjani R."/>
            <person name="Mahjoubi M."/>
            <person name="Sghaier H."/>
            <person name="Elshahed M."/>
            <person name="Ouzari H.I."/>
            <person name="Cherid A."/>
            <person name="Youssef N."/>
        </authorList>
    </citation>
    <scope>NUCLEOTIDE SEQUENCE [LARGE SCALE GENOMIC DNA]</scope>
    <source>
        <strain evidence="7 8">18.1</strain>
    </source>
</reference>
<dbReference type="EMBL" id="RZIG01000004">
    <property type="protein sequence ID" value="RYJ07866.1"/>
    <property type="molecule type" value="Genomic_DNA"/>
</dbReference>
<protein>
    <submittedName>
        <fullName evidence="7">4-hydroxybenzoate polyprenyltransferase</fullName>
    </submittedName>
</protein>